<comment type="function">
    <text evidence="7">Catalyzes the conversion of long-chain fatty acids to their active form acyl-CoAs for both synthesis of cellular lipids, and degradation via beta-oxidation.</text>
</comment>
<dbReference type="SUPFAM" id="SSF56801">
    <property type="entry name" value="Acetyl-CoA synthetase-like"/>
    <property type="match status" value="1"/>
</dbReference>
<dbReference type="InterPro" id="IPR020845">
    <property type="entry name" value="AMP-binding_CS"/>
</dbReference>
<evidence type="ECO:0000256" key="5">
    <source>
        <dbReference type="ARBA" id="ARBA00022840"/>
    </source>
</evidence>
<keyword evidence="10" id="KW-1185">Reference proteome</keyword>
<dbReference type="InterPro" id="IPR042099">
    <property type="entry name" value="ANL_N_sf"/>
</dbReference>
<evidence type="ECO:0000256" key="7">
    <source>
        <dbReference type="RuleBase" id="RU369030"/>
    </source>
</evidence>
<dbReference type="OrthoDB" id="1700726at2759"/>
<dbReference type="AlphaFoldDB" id="A0A0L0SNB0"/>
<dbReference type="PANTHER" id="PTHR43272:SF33">
    <property type="entry name" value="AMP-BINDING DOMAIN-CONTAINING PROTEIN-RELATED"/>
    <property type="match status" value="1"/>
</dbReference>
<evidence type="ECO:0000313" key="9">
    <source>
        <dbReference type="EMBL" id="KNE63885.1"/>
    </source>
</evidence>
<evidence type="ECO:0000259" key="8">
    <source>
        <dbReference type="Pfam" id="PF00501"/>
    </source>
</evidence>
<evidence type="ECO:0000256" key="3">
    <source>
        <dbReference type="ARBA" id="ARBA00022741"/>
    </source>
</evidence>
<evidence type="ECO:0000256" key="2">
    <source>
        <dbReference type="ARBA" id="ARBA00022598"/>
    </source>
</evidence>
<gene>
    <name evidence="9" type="ORF">AMAG_08947</name>
</gene>
<name>A0A0L0SNB0_ALLM3</name>
<evidence type="ECO:0000313" key="10">
    <source>
        <dbReference type="Proteomes" id="UP000054350"/>
    </source>
</evidence>
<dbReference type="VEuPathDB" id="FungiDB:AMAG_08947"/>
<organism evidence="9 10">
    <name type="scientific">Allomyces macrogynus (strain ATCC 38327)</name>
    <name type="common">Allomyces javanicus var. macrogynus</name>
    <dbReference type="NCBI Taxonomy" id="578462"/>
    <lineage>
        <taxon>Eukaryota</taxon>
        <taxon>Fungi</taxon>
        <taxon>Fungi incertae sedis</taxon>
        <taxon>Blastocladiomycota</taxon>
        <taxon>Blastocladiomycetes</taxon>
        <taxon>Blastocladiales</taxon>
        <taxon>Blastocladiaceae</taxon>
        <taxon>Allomyces</taxon>
    </lineage>
</organism>
<keyword evidence="4 7" id="KW-0276">Fatty acid metabolism</keyword>
<evidence type="ECO:0000256" key="6">
    <source>
        <dbReference type="ARBA" id="ARBA00026121"/>
    </source>
</evidence>
<keyword evidence="5 7" id="KW-0067">ATP-binding</keyword>
<dbReference type="Proteomes" id="UP000054350">
    <property type="component" value="Unassembled WGS sequence"/>
</dbReference>
<dbReference type="PROSITE" id="PS00455">
    <property type="entry name" value="AMP_BINDING"/>
    <property type="match status" value="1"/>
</dbReference>
<dbReference type="InterPro" id="IPR045311">
    <property type="entry name" value="LC-FACS_euk"/>
</dbReference>
<dbReference type="InterPro" id="IPR000873">
    <property type="entry name" value="AMP-dep_synth/lig_dom"/>
</dbReference>
<feature type="domain" description="AMP-dependent synthetase/ligase" evidence="8">
    <location>
        <begin position="86"/>
        <end position="491"/>
    </location>
</feature>
<keyword evidence="2 7" id="KW-0436">Ligase</keyword>
<dbReference type="STRING" id="578462.A0A0L0SNB0"/>
<reference evidence="10" key="2">
    <citation type="submission" date="2009-11" db="EMBL/GenBank/DDBJ databases">
        <title>The Genome Sequence of Allomyces macrogynus strain ATCC 38327.</title>
        <authorList>
            <consortium name="The Broad Institute Genome Sequencing Platform"/>
            <person name="Russ C."/>
            <person name="Cuomo C."/>
            <person name="Shea T."/>
            <person name="Young S.K."/>
            <person name="Zeng Q."/>
            <person name="Koehrsen M."/>
            <person name="Haas B."/>
            <person name="Borodovsky M."/>
            <person name="Guigo R."/>
            <person name="Alvarado L."/>
            <person name="Berlin A."/>
            <person name="Borenstein D."/>
            <person name="Chen Z."/>
            <person name="Engels R."/>
            <person name="Freedman E."/>
            <person name="Gellesch M."/>
            <person name="Goldberg J."/>
            <person name="Griggs A."/>
            <person name="Gujja S."/>
            <person name="Heiman D."/>
            <person name="Hepburn T."/>
            <person name="Howarth C."/>
            <person name="Jen D."/>
            <person name="Larson L."/>
            <person name="Lewis B."/>
            <person name="Mehta T."/>
            <person name="Park D."/>
            <person name="Pearson M."/>
            <person name="Roberts A."/>
            <person name="Saif S."/>
            <person name="Shenoy N."/>
            <person name="Sisk P."/>
            <person name="Stolte C."/>
            <person name="Sykes S."/>
            <person name="Walk T."/>
            <person name="White J."/>
            <person name="Yandava C."/>
            <person name="Burger G."/>
            <person name="Gray M.W."/>
            <person name="Holland P.W.H."/>
            <person name="King N."/>
            <person name="Lang F.B.F."/>
            <person name="Roger A.J."/>
            <person name="Ruiz-Trillo I."/>
            <person name="Lander E."/>
            <person name="Nusbaum C."/>
        </authorList>
    </citation>
    <scope>NUCLEOTIDE SEQUENCE [LARGE SCALE GENOMIC DNA]</scope>
    <source>
        <strain evidence="10">ATCC 38327</strain>
    </source>
</reference>
<dbReference type="OMA" id="VPRVWQK"/>
<dbReference type="EMBL" id="GG745343">
    <property type="protein sequence ID" value="KNE63885.1"/>
    <property type="molecule type" value="Genomic_DNA"/>
</dbReference>
<dbReference type="GO" id="GO:0004467">
    <property type="term" value="F:long-chain fatty acid-CoA ligase activity"/>
    <property type="evidence" value="ECO:0007669"/>
    <property type="project" value="UniProtKB-EC"/>
</dbReference>
<accession>A0A0L0SNB0</accession>
<dbReference type="Gene3D" id="3.40.50.12780">
    <property type="entry name" value="N-terminal domain of ligase-like"/>
    <property type="match status" value="1"/>
</dbReference>
<reference evidence="9 10" key="1">
    <citation type="submission" date="2009-11" db="EMBL/GenBank/DDBJ databases">
        <title>Annotation of Allomyces macrogynus ATCC 38327.</title>
        <authorList>
            <consortium name="The Broad Institute Genome Sequencing Platform"/>
            <person name="Russ C."/>
            <person name="Cuomo C."/>
            <person name="Burger G."/>
            <person name="Gray M.W."/>
            <person name="Holland P.W.H."/>
            <person name="King N."/>
            <person name="Lang F.B.F."/>
            <person name="Roger A.J."/>
            <person name="Ruiz-Trillo I."/>
            <person name="Young S.K."/>
            <person name="Zeng Q."/>
            <person name="Gargeya S."/>
            <person name="Fitzgerald M."/>
            <person name="Haas B."/>
            <person name="Abouelleil A."/>
            <person name="Alvarado L."/>
            <person name="Arachchi H.M."/>
            <person name="Berlin A."/>
            <person name="Chapman S.B."/>
            <person name="Gearin G."/>
            <person name="Goldberg J."/>
            <person name="Griggs A."/>
            <person name="Gujja S."/>
            <person name="Hansen M."/>
            <person name="Heiman D."/>
            <person name="Howarth C."/>
            <person name="Larimer J."/>
            <person name="Lui A."/>
            <person name="MacDonald P.J.P."/>
            <person name="McCowen C."/>
            <person name="Montmayeur A."/>
            <person name="Murphy C."/>
            <person name="Neiman D."/>
            <person name="Pearson M."/>
            <person name="Priest M."/>
            <person name="Roberts A."/>
            <person name="Saif S."/>
            <person name="Shea T."/>
            <person name="Sisk P."/>
            <person name="Stolte C."/>
            <person name="Sykes S."/>
            <person name="Wortman J."/>
            <person name="Nusbaum C."/>
            <person name="Birren B."/>
        </authorList>
    </citation>
    <scope>NUCLEOTIDE SEQUENCE [LARGE SCALE GENOMIC DNA]</scope>
    <source>
        <strain evidence="9 10">ATCC 38327</strain>
    </source>
</reference>
<keyword evidence="3 7" id="KW-0547">Nucleotide-binding</keyword>
<dbReference type="Pfam" id="PF00501">
    <property type="entry name" value="AMP-binding"/>
    <property type="match status" value="1"/>
</dbReference>
<dbReference type="GO" id="GO:0005524">
    <property type="term" value="F:ATP binding"/>
    <property type="evidence" value="ECO:0007669"/>
    <property type="project" value="UniProtKB-KW"/>
</dbReference>
<evidence type="ECO:0000256" key="1">
    <source>
        <dbReference type="ARBA" id="ARBA00006432"/>
    </source>
</evidence>
<sequence>MTSSSSKRSSRISWTPTSFTYEVPGVPEIPGEGKPRRAAYMEGLELLDMPPGVNSLHENFLLGVKIASDNPYLGHRIKNEDGSLGAYEWETYAQVYERVKKLGSGLAQLGIDHQEAVGLYSINRPEWVIAEQACYLHTLTTVPLYDTLGDAAIEYIVNQTEMRVCFATLDKAHNLIRLKPKLRTLMFVVIMDDPVPEDFVRSANRVGVRVVGMREMEEQGGKREMPAVRPGPDAVATICYTSGTTGVPKGAILTHRNILAVAYGVHYMGTVGRFHPITADDVHLSALPLSHCFERAWQQLLVMNGARIGFYSGDMAKLLDDAAELKPTMFNGVPRLFTRIYDKVWAQVRAKGGIAAYLFQRGYAAKKAFLAQGYVKHALWDKLVFGNVRAKLGGRVRFMLSGSAPISPEVMDFLKVAFSCDVYHGYGQTETAAGIAITFMGDFSSGHVGAPFGSGEVKLVDVPSLNYSSKDTPCPRGEIWIRGNQAFKGYYKNPEKTAEALTSDGWVRTGDVAMWDENGKLVVIDRVKDIFKLAQGEYIAPEKIENVYLKNELVAQAFVYGDSLQPALVGIIVPDEETFLPWAKAQGYEPSATMAELVQVPELKKKFLQLLVAHGKKYKLNGFEQVRAIYLEADPFTVENTLLTPTFKLRRPNAKEYYQVQINDMYAQLNA</sequence>
<evidence type="ECO:0000256" key="4">
    <source>
        <dbReference type="ARBA" id="ARBA00022832"/>
    </source>
</evidence>
<proteinExistence type="inferred from homology"/>
<dbReference type="GO" id="GO:0016020">
    <property type="term" value="C:membrane"/>
    <property type="evidence" value="ECO:0007669"/>
    <property type="project" value="TreeGrafter"/>
</dbReference>
<dbReference type="eggNOG" id="KOG1256">
    <property type="taxonomic scope" value="Eukaryota"/>
</dbReference>
<dbReference type="PANTHER" id="PTHR43272">
    <property type="entry name" value="LONG-CHAIN-FATTY-ACID--COA LIGASE"/>
    <property type="match status" value="1"/>
</dbReference>
<comment type="catalytic activity">
    <reaction evidence="7">
        <text>a long-chain fatty acid + ATP + CoA = a long-chain fatty acyl-CoA + AMP + diphosphate</text>
        <dbReference type="Rhea" id="RHEA:15421"/>
        <dbReference type="ChEBI" id="CHEBI:30616"/>
        <dbReference type="ChEBI" id="CHEBI:33019"/>
        <dbReference type="ChEBI" id="CHEBI:57287"/>
        <dbReference type="ChEBI" id="CHEBI:57560"/>
        <dbReference type="ChEBI" id="CHEBI:83139"/>
        <dbReference type="ChEBI" id="CHEBI:456215"/>
        <dbReference type="EC" id="6.2.1.3"/>
    </reaction>
</comment>
<dbReference type="GO" id="GO:0005783">
    <property type="term" value="C:endoplasmic reticulum"/>
    <property type="evidence" value="ECO:0007669"/>
    <property type="project" value="TreeGrafter"/>
</dbReference>
<dbReference type="EC" id="6.2.1.3" evidence="6 7"/>
<comment type="similarity">
    <text evidence="1 7">Belongs to the ATP-dependent AMP-binding enzyme family.</text>
</comment>
<keyword evidence="7" id="KW-0443">Lipid metabolism</keyword>
<protein>
    <recommendedName>
        <fullName evidence="6 7">Long-chain-fatty-acid--CoA ligase</fullName>
        <ecNumber evidence="6 7">6.2.1.3</ecNumber>
    </recommendedName>
</protein>
<dbReference type="CDD" id="cd05927">
    <property type="entry name" value="LC-FACS_euk"/>
    <property type="match status" value="1"/>
</dbReference>